<organism evidence="2 3">
    <name type="scientific">Eumeta variegata</name>
    <name type="common">Bagworm moth</name>
    <name type="synonym">Eumeta japonica</name>
    <dbReference type="NCBI Taxonomy" id="151549"/>
    <lineage>
        <taxon>Eukaryota</taxon>
        <taxon>Metazoa</taxon>
        <taxon>Ecdysozoa</taxon>
        <taxon>Arthropoda</taxon>
        <taxon>Hexapoda</taxon>
        <taxon>Insecta</taxon>
        <taxon>Pterygota</taxon>
        <taxon>Neoptera</taxon>
        <taxon>Endopterygota</taxon>
        <taxon>Lepidoptera</taxon>
        <taxon>Glossata</taxon>
        <taxon>Ditrysia</taxon>
        <taxon>Tineoidea</taxon>
        <taxon>Psychidae</taxon>
        <taxon>Oiketicinae</taxon>
        <taxon>Eumeta</taxon>
    </lineage>
</organism>
<feature type="region of interest" description="Disordered" evidence="1">
    <location>
        <begin position="112"/>
        <end position="157"/>
    </location>
</feature>
<name>A0A4C1V760_EUMVA</name>
<dbReference type="AlphaFoldDB" id="A0A4C1V760"/>
<reference evidence="2 3" key="1">
    <citation type="journal article" date="2019" name="Commun. Biol.">
        <title>The bagworm genome reveals a unique fibroin gene that provides high tensile strength.</title>
        <authorList>
            <person name="Kono N."/>
            <person name="Nakamura H."/>
            <person name="Ohtoshi R."/>
            <person name="Tomita M."/>
            <person name="Numata K."/>
            <person name="Arakawa K."/>
        </authorList>
    </citation>
    <scope>NUCLEOTIDE SEQUENCE [LARGE SCALE GENOMIC DNA]</scope>
</reference>
<sequence length="157" mass="17628">MEDADGRDLSRNLARNLAQNLESSFGEYLTLLVQGLEQFNDRHLGHSALGRLMHYDEIKPKTSDVARPIDNEVIVMDIEKNSSQFPTIVLNSRTGDRSFYLDLKRVRTGLESRAEPALKSRERLGSETGLKPKTGPGAHVKARLGTDEGLEPLWNRN</sequence>
<comment type="caution">
    <text evidence="2">The sequence shown here is derived from an EMBL/GenBank/DDBJ whole genome shotgun (WGS) entry which is preliminary data.</text>
</comment>
<evidence type="ECO:0000313" key="2">
    <source>
        <dbReference type="EMBL" id="GBP34370.1"/>
    </source>
</evidence>
<evidence type="ECO:0000313" key="3">
    <source>
        <dbReference type="Proteomes" id="UP000299102"/>
    </source>
</evidence>
<protein>
    <submittedName>
        <fullName evidence="2">Uncharacterized protein</fullName>
    </submittedName>
</protein>
<dbReference type="OrthoDB" id="6925060at2759"/>
<accession>A0A4C1V760</accession>
<dbReference type="EMBL" id="BGZK01000287">
    <property type="protein sequence ID" value="GBP34370.1"/>
    <property type="molecule type" value="Genomic_DNA"/>
</dbReference>
<gene>
    <name evidence="2" type="ORF">EVAR_7423_1</name>
</gene>
<dbReference type="Proteomes" id="UP000299102">
    <property type="component" value="Unassembled WGS sequence"/>
</dbReference>
<proteinExistence type="predicted"/>
<feature type="compositionally biased region" description="Basic and acidic residues" evidence="1">
    <location>
        <begin position="112"/>
        <end position="125"/>
    </location>
</feature>
<keyword evidence="3" id="KW-1185">Reference proteome</keyword>
<evidence type="ECO:0000256" key="1">
    <source>
        <dbReference type="SAM" id="MobiDB-lite"/>
    </source>
</evidence>